<sequence length="334" mass="36191">MKRSKQWDIKSAMVLAGAFHFLYSCGRACLMPFLTLYLRHLGLSAYMVGIVMGTQHLICLIWHPLSSLLARHHDKRRVVIIGSLVCSAGLGLAFLLLPPSGDATGASICNSTSPLAPRPTTEPANSHPVSHVTVPPQISPTGTPSQLKLTVPAQNLTGLATVGNAFTTIVQSSSESGEANATVSASVERRENYNKGSKGNFSSNTKESVAPHRRAARFQRHTEVMKEEEAHYESLGSLNGMDAQHQLFFLVLIVIGLWEIAAAPLQWTADDGLYDYLDFVDATDRHGRVWMWRLLGGACGVFGVGLLVSNLDCFFCLGARVYPGVLCISLATHC</sequence>
<evidence type="ECO:0000313" key="10">
    <source>
        <dbReference type="Proteomes" id="UP000823561"/>
    </source>
</evidence>
<evidence type="ECO:0000256" key="5">
    <source>
        <dbReference type="ARBA" id="ARBA00023136"/>
    </source>
</evidence>
<reference evidence="9" key="1">
    <citation type="submission" date="2020-10" db="EMBL/GenBank/DDBJ databases">
        <title>Chromosome-scale genome assembly of the Allis shad, Alosa alosa.</title>
        <authorList>
            <person name="Margot Z."/>
            <person name="Christophe K."/>
            <person name="Cabau C."/>
            <person name="Louis A."/>
            <person name="Berthelot C."/>
            <person name="Parey E."/>
            <person name="Roest Crollius H."/>
            <person name="Montfort J."/>
            <person name="Robinson-Rechavi M."/>
            <person name="Bucao C."/>
            <person name="Bouchez O."/>
            <person name="Gislard M."/>
            <person name="Lluch J."/>
            <person name="Milhes M."/>
            <person name="Lampietro C."/>
            <person name="Lopez Roques C."/>
            <person name="Donnadieu C."/>
            <person name="Braasch I."/>
            <person name="Desvignes T."/>
            <person name="Postlethwait J."/>
            <person name="Bobe J."/>
            <person name="Guiguen Y."/>
        </authorList>
    </citation>
    <scope>NUCLEOTIDE SEQUENCE</scope>
    <source>
        <strain evidence="9">M-15738</strain>
        <tissue evidence="9">Blood</tissue>
    </source>
</reference>
<evidence type="ECO:0000256" key="7">
    <source>
        <dbReference type="SAM" id="Phobius"/>
    </source>
</evidence>
<dbReference type="InterPro" id="IPR024989">
    <property type="entry name" value="MFS_assoc_dom"/>
</dbReference>
<comment type="similarity">
    <text evidence="2">Belongs to the major facilitator superfamily. MFSD6 family.</text>
</comment>
<accession>A0AAV6GYA2</accession>
<dbReference type="Proteomes" id="UP000823561">
    <property type="component" value="Chromosome 6"/>
</dbReference>
<evidence type="ECO:0000259" key="8">
    <source>
        <dbReference type="Pfam" id="PF12832"/>
    </source>
</evidence>
<evidence type="ECO:0000256" key="1">
    <source>
        <dbReference type="ARBA" id="ARBA00004141"/>
    </source>
</evidence>
<evidence type="ECO:0000256" key="2">
    <source>
        <dbReference type="ARBA" id="ARBA00005241"/>
    </source>
</evidence>
<dbReference type="InterPro" id="IPR051717">
    <property type="entry name" value="MFS_MFSD6"/>
</dbReference>
<evidence type="ECO:0000313" key="9">
    <source>
        <dbReference type="EMBL" id="KAG5279885.1"/>
    </source>
</evidence>
<dbReference type="InterPro" id="IPR036259">
    <property type="entry name" value="MFS_trans_sf"/>
</dbReference>
<feature type="transmembrane region" description="Helical" evidence="7">
    <location>
        <begin position="43"/>
        <end position="65"/>
    </location>
</feature>
<feature type="transmembrane region" description="Helical" evidence="7">
    <location>
        <begin position="77"/>
        <end position="97"/>
    </location>
</feature>
<feature type="transmembrane region" description="Helical" evidence="7">
    <location>
        <begin position="290"/>
        <end position="308"/>
    </location>
</feature>
<dbReference type="PANTHER" id="PTHR16172">
    <property type="entry name" value="MAJOR FACILITATOR SUPERFAMILY DOMAIN-CONTAINING PROTEIN 6-LIKE"/>
    <property type="match status" value="1"/>
</dbReference>
<feature type="compositionally biased region" description="Polar residues" evidence="6">
    <location>
        <begin position="194"/>
        <end position="207"/>
    </location>
</feature>
<keyword evidence="10" id="KW-1185">Reference proteome</keyword>
<evidence type="ECO:0000256" key="4">
    <source>
        <dbReference type="ARBA" id="ARBA00022989"/>
    </source>
</evidence>
<name>A0AAV6GYA2_9TELE</name>
<keyword evidence="5 7" id="KW-0472">Membrane</keyword>
<dbReference type="PANTHER" id="PTHR16172:SF41">
    <property type="entry name" value="MAJOR FACILITATOR SUPERFAMILY DOMAIN-CONTAINING PROTEIN 6-LIKE"/>
    <property type="match status" value="1"/>
</dbReference>
<organism evidence="9 10">
    <name type="scientific">Alosa alosa</name>
    <name type="common">allis shad</name>
    <dbReference type="NCBI Taxonomy" id="278164"/>
    <lineage>
        <taxon>Eukaryota</taxon>
        <taxon>Metazoa</taxon>
        <taxon>Chordata</taxon>
        <taxon>Craniata</taxon>
        <taxon>Vertebrata</taxon>
        <taxon>Euteleostomi</taxon>
        <taxon>Actinopterygii</taxon>
        <taxon>Neopterygii</taxon>
        <taxon>Teleostei</taxon>
        <taxon>Clupei</taxon>
        <taxon>Clupeiformes</taxon>
        <taxon>Clupeoidei</taxon>
        <taxon>Clupeidae</taxon>
        <taxon>Alosa</taxon>
    </lineage>
</organism>
<comment type="subcellular location">
    <subcellularLocation>
        <location evidence="1">Membrane</location>
        <topology evidence="1">Multi-pass membrane protein</topology>
    </subcellularLocation>
</comment>
<feature type="transmembrane region" description="Helical" evidence="7">
    <location>
        <begin position="247"/>
        <end position="269"/>
    </location>
</feature>
<dbReference type="Gene3D" id="1.20.1250.20">
    <property type="entry name" value="MFS general substrate transporter like domains"/>
    <property type="match status" value="1"/>
</dbReference>
<keyword evidence="4 7" id="KW-1133">Transmembrane helix</keyword>
<dbReference type="PROSITE" id="PS51257">
    <property type="entry name" value="PROKAR_LIPOPROTEIN"/>
    <property type="match status" value="1"/>
</dbReference>
<dbReference type="EMBL" id="JADWDJ010000006">
    <property type="protein sequence ID" value="KAG5279885.1"/>
    <property type="molecule type" value="Genomic_DNA"/>
</dbReference>
<feature type="domain" description="Major facilitator superfamily associated" evidence="8">
    <location>
        <begin position="18"/>
        <end position="328"/>
    </location>
</feature>
<comment type="caution">
    <text evidence="9">The sequence shown here is derived from an EMBL/GenBank/DDBJ whole genome shotgun (WGS) entry which is preliminary data.</text>
</comment>
<feature type="region of interest" description="Disordered" evidence="6">
    <location>
        <begin position="192"/>
        <end position="213"/>
    </location>
</feature>
<protein>
    <recommendedName>
        <fullName evidence="8">Major facilitator superfamily associated domain-containing protein</fullName>
    </recommendedName>
</protein>
<evidence type="ECO:0000256" key="6">
    <source>
        <dbReference type="SAM" id="MobiDB-lite"/>
    </source>
</evidence>
<evidence type="ECO:0000256" key="3">
    <source>
        <dbReference type="ARBA" id="ARBA00022692"/>
    </source>
</evidence>
<keyword evidence="3 7" id="KW-0812">Transmembrane</keyword>
<dbReference type="GO" id="GO:0016020">
    <property type="term" value="C:membrane"/>
    <property type="evidence" value="ECO:0007669"/>
    <property type="project" value="UniProtKB-SubCell"/>
</dbReference>
<gene>
    <name evidence="9" type="ORF">AALO_G00082610</name>
</gene>
<proteinExistence type="inferred from homology"/>
<dbReference type="Pfam" id="PF12832">
    <property type="entry name" value="MFS_1_like"/>
    <property type="match status" value="1"/>
</dbReference>
<dbReference type="SUPFAM" id="SSF103473">
    <property type="entry name" value="MFS general substrate transporter"/>
    <property type="match status" value="1"/>
</dbReference>
<dbReference type="AlphaFoldDB" id="A0AAV6GYA2"/>